<reference evidence="1 2" key="1">
    <citation type="journal article" date="2018" name="Front. Microbiol.">
        <title>Genome-Wide Analysis of Corynespora cassiicola Leaf Fall Disease Putative Effectors.</title>
        <authorList>
            <person name="Lopez D."/>
            <person name="Ribeiro S."/>
            <person name="Label P."/>
            <person name="Fumanal B."/>
            <person name="Venisse J.S."/>
            <person name="Kohler A."/>
            <person name="de Oliveira R.R."/>
            <person name="Labutti K."/>
            <person name="Lipzen A."/>
            <person name="Lail K."/>
            <person name="Bauer D."/>
            <person name="Ohm R.A."/>
            <person name="Barry K.W."/>
            <person name="Spatafora J."/>
            <person name="Grigoriev I.V."/>
            <person name="Martin F.M."/>
            <person name="Pujade-Renaud V."/>
        </authorList>
    </citation>
    <scope>NUCLEOTIDE SEQUENCE [LARGE SCALE GENOMIC DNA]</scope>
    <source>
        <strain evidence="1 2">Philippines</strain>
    </source>
</reference>
<proteinExistence type="predicted"/>
<protein>
    <submittedName>
        <fullName evidence="1">Uncharacterized protein</fullName>
    </submittedName>
</protein>
<dbReference type="Proteomes" id="UP000240883">
    <property type="component" value="Unassembled WGS sequence"/>
</dbReference>
<evidence type="ECO:0000313" key="1">
    <source>
        <dbReference type="EMBL" id="PSN73519.1"/>
    </source>
</evidence>
<organism evidence="1 2">
    <name type="scientific">Corynespora cassiicola Philippines</name>
    <dbReference type="NCBI Taxonomy" id="1448308"/>
    <lineage>
        <taxon>Eukaryota</taxon>
        <taxon>Fungi</taxon>
        <taxon>Dikarya</taxon>
        <taxon>Ascomycota</taxon>
        <taxon>Pezizomycotina</taxon>
        <taxon>Dothideomycetes</taxon>
        <taxon>Pleosporomycetidae</taxon>
        <taxon>Pleosporales</taxon>
        <taxon>Corynesporascaceae</taxon>
        <taxon>Corynespora</taxon>
    </lineage>
</organism>
<gene>
    <name evidence="1" type="ORF">BS50DRAFT_189063</name>
</gene>
<dbReference type="EMBL" id="KZ678129">
    <property type="protein sequence ID" value="PSN73519.1"/>
    <property type="molecule type" value="Genomic_DNA"/>
</dbReference>
<dbReference type="AlphaFoldDB" id="A0A2T2P7E1"/>
<name>A0A2T2P7E1_CORCC</name>
<keyword evidence="2" id="KW-1185">Reference proteome</keyword>
<accession>A0A2T2P7E1</accession>
<sequence length="106" mass="11885">MLQVFRRSPPPSTHDNHNHHTLSAYNLWTCPRPSIPCACVAQPTRSPPPAHSLPDAVTPRRLDRFAQSYKHHGRVTYSMVTYSMAHSHGKSLREEIGLTCALMAKA</sequence>
<evidence type="ECO:0000313" key="2">
    <source>
        <dbReference type="Proteomes" id="UP000240883"/>
    </source>
</evidence>